<keyword evidence="2" id="KW-0472">Membrane</keyword>
<feature type="transmembrane region" description="Helical" evidence="2">
    <location>
        <begin position="12"/>
        <end position="35"/>
    </location>
</feature>
<gene>
    <name evidence="3" type="ORF">AVDCRST_MAG63-4633</name>
</gene>
<proteinExistence type="predicted"/>
<keyword evidence="2" id="KW-1133">Transmembrane helix</keyword>
<sequence>MSNQHDTPARITGLLVFLAGVGLLVFVFLTANTLFNAPAPPAPAPAPVATGEQGGNAASAGVEIGRSFSQLLQKILLLLLMCVAGSVIASKGIQLYFAARPAGATPPVSAAHETAAPVVPAAPESAPLPPSRTNGQGAPAPQATVESKPAPDPQKKTGPV</sequence>
<dbReference type="AlphaFoldDB" id="A0A6J4K322"/>
<organism evidence="3">
    <name type="scientific">uncultured Armatimonadetes bacterium</name>
    <dbReference type="NCBI Taxonomy" id="157466"/>
    <lineage>
        <taxon>Bacteria</taxon>
        <taxon>Bacillati</taxon>
        <taxon>Armatimonadota</taxon>
        <taxon>environmental samples</taxon>
    </lineage>
</organism>
<evidence type="ECO:0000256" key="2">
    <source>
        <dbReference type="SAM" id="Phobius"/>
    </source>
</evidence>
<name>A0A6J4K322_9BACT</name>
<feature type="region of interest" description="Disordered" evidence="1">
    <location>
        <begin position="104"/>
        <end position="160"/>
    </location>
</feature>
<feature type="transmembrane region" description="Helical" evidence="2">
    <location>
        <begin position="71"/>
        <end position="90"/>
    </location>
</feature>
<dbReference type="EMBL" id="CADCTO010000647">
    <property type="protein sequence ID" value="CAA9294110.1"/>
    <property type="molecule type" value="Genomic_DNA"/>
</dbReference>
<reference evidence="3" key="1">
    <citation type="submission" date="2020-02" db="EMBL/GenBank/DDBJ databases">
        <authorList>
            <person name="Meier V. D."/>
        </authorList>
    </citation>
    <scope>NUCLEOTIDE SEQUENCE</scope>
    <source>
        <strain evidence="3">AVDCRST_MAG63</strain>
    </source>
</reference>
<evidence type="ECO:0000313" key="3">
    <source>
        <dbReference type="EMBL" id="CAA9294110.1"/>
    </source>
</evidence>
<accession>A0A6J4K322</accession>
<feature type="compositionally biased region" description="Low complexity" evidence="1">
    <location>
        <begin position="110"/>
        <end position="125"/>
    </location>
</feature>
<protein>
    <submittedName>
        <fullName evidence="3">Uncharacterized protein</fullName>
    </submittedName>
</protein>
<evidence type="ECO:0000256" key="1">
    <source>
        <dbReference type="SAM" id="MobiDB-lite"/>
    </source>
</evidence>
<keyword evidence="2" id="KW-0812">Transmembrane</keyword>